<comment type="similarity">
    <text evidence="2">Belongs to the AB hydrolase superfamily. Epoxide hydrolase family.</text>
</comment>
<dbReference type="InParanoid" id="A0A0L0HPP1"/>
<evidence type="ECO:0000259" key="4">
    <source>
        <dbReference type="Pfam" id="PF12697"/>
    </source>
</evidence>
<gene>
    <name evidence="5" type="ORF">SPPG_02015</name>
</gene>
<evidence type="ECO:0000313" key="5">
    <source>
        <dbReference type="EMBL" id="KND02935.1"/>
    </source>
</evidence>
<name>A0A0L0HPP1_SPIPD</name>
<dbReference type="InterPro" id="IPR000639">
    <property type="entry name" value="Epox_hydrolase-like"/>
</dbReference>
<dbReference type="GeneID" id="27685639"/>
<feature type="domain" description="AB hydrolase-1" evidence="4">
    <location>
        <begin position="187"/>
        <end position="488"/>
    </location>
</feature>
<dbReference type="STRING" id="645134.A0A0L0HPP1"/>
<dbReference type="PRINTS" id="PR00412">
    <property type="entry name" value="EPOXHYDRLASE"/>
</dbReference>
<dbReference type="Proteomes" id="UP000053201">
    <property type="component" value="Unassembled WGS sequence"/>
</dbReference>
<dbReference type="eggNOG" id="ENOG502SFYQ">
    <property type="taxonomic scope" value="Eukaryota"/>
</dbReference>
<dbReference type="PANTHER" id="PTHR43329">
    <property type="entry name" value="EPOXIDE HYDROLASE"/>
    <property type="match status" value="1"/>
</dbReference>
<dbReference type="Pfam" id="PF12697">
    <property type="entry name" value="Abhydrolase_6"/>
    <property type="match status" value="1"/>
</dbReference>
<feature type="compositionally biased region" description="Low complexity" evidence="3">
    <location>
        <begin position="75"/>
        <end position="87"/>
    </location>
</feature>
<keyword evidence="1" id="KW-0378">Hydrolase</keyword>
<dbReference type="Gene3D" id="3.40.50.1820">
    <property type="entry name" value="alpha/beta hydrolase"/>
    <property type="match status" value="1"/>
</dbReference>
<dbReference type="InterPro" id="IPR029058">
    <property type="entry name" value="AB_hydrolase_fold"/>
</dbReference>
<dbReference type="AlphaFoldDB" id="A0A0L0HPP1"/>
<dbReference type="VEuPathDB" id="FungiDB:SPPG_02015"/>
<dbReference type="OMA" id="YREPTVM"/>
<evidence type="ECO:0000313" key="6">
    <source>
        <dbReference type="Proteomes" id="UP000053201"/>
    </source>
</evidence>
<feature type="compositionally biased region" description="Basic residues" evidence="3">
    <location>
        <begin position="92"/>
        <end position="101"/>
    </location>
</feature>
<reference evidence="5 6" key="1">
    <citation type="submission" date="2009-08" db="EMBL/GenBank/DDBJ databases">
        <title>The Genome Sequence of Spizellomyces punctatus strain DAOM BR117.</title>
        <authorList>
            <consortium name="The Broad Institute Genome Sequencing Platform"/>
            <person name="Russ C."/>
            <person name="Cuomo C."/>
            <person name="Shea T."/>
            <person name="Young S.K."/>
            <person name="Zeng Q."/>
            <person name="Koehrsen M."/>
            <person name="Haas B."/>
            <person name="Borodovsky M."/>
            <person name="Guigo R."/>
            <person name="Alvarado L."/>
            <person name="Berlin A."/>
            <person name="Bochicchio J."/>
            <person name="Borenstein D."/>
            <person name="Chapman S."/>
            <person name="Chen Z."/>
            <person name="Engels R."/>
            <person name="Freedman E."/>
            <person name="Gellesch M."/>
            <person name="Goldberg J."/>
            <person name="Griggs A."/>
            <person name="Gujja S."/>
            <person name="Heiman D."/>
            <person name="Hepburn T."/>
            <person name="Howarth C."/>
            <person name="Jen D."/>
            <person name="Larson L."/>
            <person name="Lewis B."/>
            <person name="Mehta T."/>
            <person name="Park D."/>
            <person name="Pearson M."/>
            <person name="Roberts A."/>
            <person name="Saif S."/>
            <person name="Shenoy N."/>
            <person name="Sisk P."/>
            <person name="Stolte C."/>
            <person name="Sykes S."/>
            <person name="Thomson T."/>
            <person name="Walk T."/>
            <person name="White J."/>
            <person name="Yandava C."/>
            <person name="Burger G."/>
            <person name="Gray M.W."/>
            <person name="Holland P.W.H."/>
            <person name="King N."/>
            <person name="Lang F.B.F."/>
            <person name="Roger A.J."/>
            <person name="Ruiz-Trillo I."/>
            <person name="Lander E."/>
            <person name="Nusbaum C."/>
        </authorList>
    </citation>
    <scope>NUCLEOTIDE SEQUENCE [LARGE SCALE GENOMIC DNA]</scope>
    <source>
        <strain evidence="5 6">DAOM BR117</strain>
    </source>
</reference>
<organism evidence="5 6">
    <name type="scientific">Spizellomyces punctatus (strain DAOM BR117)</name>
    <dbReference type="NCBI Taxonomy" id="645134"/>
    <lineage>
        <taxon>Eukaryota</taxon>
        <taxon>Fungi</taxon>
        <taxon>Fungi incertae sedis</taxon>
        <taxon>Chytridiomycota</taxon>
        <taxon>Chytridiomycota incertae sedis</taxon>
        <taxon>Chytridiomycetes</taxon>
        <taxon>Spizellomycetales</taxon>
        <taxon>Spizellomycetaceae</taxon>
        <taxon>Spizellomyces</taxon>
    </lineage>
</organism>
<dbReference type="InterPro" id="IPR000073">
    <property type="entry name" value="AB_hydrolase_1"/>
</dbReference>
<protein>
    <recommendedName>
        <fullName evidence="4">AB hydrolase-1 domain-containing protein</fullName>
    </recommendedName>
</protein>
<feature type="region of interest" description="Disordered" evidence="3">
    <location>
        <begin position="61"/>
        <end position="101"/>
    </location>
</feature>
<proteinExistence type="inferred from homology"/>
<evidence type="ECO:0000256" key="2">
    <source>
        <dbReference type="ARBA" id="ARBA00038334"/>
    </source>
</evidence>
<dbReference type="SUPFAM" id="SSF53474">
    <property type="entry name" value="alpha/beta-Hydrolases"/>
    <property type="match status" value="1"/>
</dbReference>
<dbReference type="EMBL" id="KQ257452">
    <property type="protein sequence ID" value="KND02935.1"/>
    <property type="molecule type" value="Genomic_DNA"/>
</dbReference>
<evidence type="ECO:0000256" key="3">
    <source>
        <dbReference type="SAM" id="MobiDB-lite"/>
    </source>
</evidence>
<keyword evidence="6" id="KW-1185">Reference proteome</keyword>
<sequence>MPPTKHAEPAEPYDLLSPIVRVTDWCLSWRPVRYLVLISLQPLVVGRYIYERTAPKRFVSTALGMSGSPKKGRQRTSSTDSHSSDVSVGDRRRSRVRTKFHRNSVTGASDLGSETSGSVYSVASTIPASLPPINRMAVLRTPDSCFKDLDQFFPYIPHYFKVGPMRVHYVDEYIPSQSANGLPSKTVVLLHGALTWSYLYRKMITPLIQAGVRVIALDLPGHGKSDKLTSSNTSLLHLQVAAVRHFLTTFFTPEMDVTLVAHGWGGTVASITLAEMGEFQNRVTRLVLMNTFLPPHQEESTGREIENSLLAATWFYCFRTITSVSTMIRSASAISTRKSIGVTESRGYDAPYPTLNHRLAPSALPRILPLPLFSDPLILRIRELAPFLNKTPMIRELFTNNADVEVETEKAKLFLADYAKRVRTWVDGRIGGANIVRARERALVIWGRQDRLWGGLGTWFADLMGCRCVYLDGAGHYLPEDDPTGVVQHLLEFIKN</sequence>
<dbReference type="OrthoDB" id="284184at2759"/>
<dbReference type="RefSeq" id="XP_016610974.1">
    <property type="nucleotide sequence ID" value="XM_016750320.1"/>
</dbReference>
<accession>A0A0L0HPP1</accession>
<evidence type="ECO:0000256" key="1">
    <source>
        <dbReference type="ARBA" id="ARBA00022801"/>
    </source>
</evidence>
<dbReference type="GO" id="GO:0016787">
    <property type="term" value="F:hydrolase activity"/>
    <property type="evidence" value="ECO:0007669"/>
    <property type="project" value="UniProtKB-KW"/>
</dbReference>